<feature type="region of interest" description="Disordered" evidence="1">
    <location>
        <begin position="496"/>
        <end position="532"/>
    </location>
</feature>
<reference evidence="2 3" key="1">
    <citation type="journal article" date="2013" name="Int. J. Syst. Evol. Microbiol.">
        <title>Kordia antarctica sp. nov., isolated from Antarctic seawater.</title>
        <authorList>
            <person name="Baek K."/>
            <person name="Choi A."/>
            <person name="Kang I."/>
            <person name="Lee K."/>
            <person name="Cho J.C."/>
        </authorList>
    </citation>
    <scope>NUCLEOTIDE SEQUENCE [LARGE SCALE GENOMIC DNA]</scope>
    <source>
        <strain evidence="2 3">IMCC3317</strain>
    </source>
</reference>
<proteinExistence type="predicted"/>
<gene>
    <name evidence="2" type="ORF">IMCC3317_10940</name>
</gene>
<dbReference type="EMBL" id="CP019288">
    <property type="protein sequence ID" value="QHI35746.1"/>
    <property type="molecule type" value="Genomic_DNA"/>
</dbReference>
<accession>A0A7L4ZHQ1</accession>
<organism evidence="2 3">
    <name type="scientific">Kordia antarctica</name>
    <dbReference type="NCBI Taxonomy" id="1218801"/>
    <lineage>
        <taxon>Bacteria</taxon>
        <taxon>Pseudomonadati</taxon>
        <taxon>Bacteroidota</taxon>
        <taxon>Flavobacteriia</taxon>
        <taxon>Flavobacteriales</taxon>
        <taxon>Flavobacteriaceae</taxon>
        <taxon>Kordia</taxon>
    </lineage>
</organism>
<dbReference type="AlphaFoldDB" id="A0A7L4ZHQ1"/>
<feature type="compositionally biased region" description="Polar residues" evidence="1">
    <location>
        <begin position="496"/>
        <end position="515"/>
    </location>
</feature>
<evidence type="ECO:0000313" key="3">
    <source>
        <dbReference type="Proteomes" id="UP000464657"/>
    </source>
</evidence>
<dbReference type="OrthoDB" id="1154186at2"/>
<dbReference type="RefSeq" id="WP_160128472.1">
    <property type="nucleotide sequence ID" value="NZ_CP019288.1"/>
</dbReference>
<sequence length="550" mass="61643">MSNITRQQINTSLQRNIASGYQYDGYYTPSNCSTNQLGKGTTAHGMKTIAAWAKKHKHESTAIAQAEFRGYSLHETTKRIHTFLFNHFQYEIDKELQRLKAPNCMWASREEGNDCKSFSLNASTILLNLGIKHYLRRTKQTSYYPSLFTHVYVVVPKDQKQGNLKNGYYTIDGTINSMVELPYLKKDDTFMEEANLNYVGLSAPSCGCNNHNQYQNNTNPVGLSAAYKGQSVTQLSQSDYNKVIAESLHRVDDFLNILTPYTSSEHSSNLLRGKIFDKLWYGHNPTLKFTSKGIYVDNEFVNFSKTFSRIRKSKPNFGMGANPSTGDPTADILISSILGDDFFSNTFGAIFANGFELTCWNSTFTPQATSGEIAEIQAPYFQNLFQEIQTAATVGVLNQRLNFLAMAVFVCRDMYWFLRVNENWRRCSRLALDQYNELFYALVPAFESIVSSLGFTYNITEIRQETTAAAWVFEGYDHEWSENTTAVYPVFDVESKTGTSPSNPTQPIDPSTSPVITDGSGAPSPPTKKKSNTGLLLTATAVIGTLIAKA</sequence>
<dbReference type="Proteomes" id="UP000464657">
    <property type="component" value="Chromosome"/>
</dbReference>
<dbReference type="KEGG" id="kan:IMCC3317_10940"/>
<name>A0A7L4ZHQ1_9FLAO</name>
<protein>
    <submittedName>
        <fullName evidence="2">Uncharacterized protein</fullName>
    </submittedName>
</protein>
<evidence type="ECO:0000256" key="1">
    <source>
        <dbReference type="SAM" id="MobiDB-lite"/>
    </source>
</evidence>
<evidence type="ECO:0000313" key="2">
    <source>
        <dbReference type="EMBL" id="QHI35746.1"/>
    </source>
</evidence>
<keyword evidence="3" id="KW-1185">Reference proteome</keyword>